<dbReference type="Proteomes" id="UP001302321">
    <property type="component" value="Unassembled WGS sequence"/>
</dbReference>
<evidence type="ECO:0008006" key="3">
    <source>
        <dbReference type="Google" id="ProtNLM"/>
    </source>
</evidence>
<proteinExistence type="predicted"/>
<comment type="caution">
    <text evidence="1">The sequence shown here is derived from an EMBL/GenBank/DDBJ whole genome shotgun (WGS) entry which is preliminary data.</text>
</comment>
<reference evidence="1" key="2">
    <citation type="submission" date="2023-05" db="EMBL/GenBank/DDBJ databases">
        <authorList>
            <consortium name="Lawrence Berkeley National Laboratory"/>
            <person name="Steindorff A."/>
            <person name="Hensen N."/>
            <person name="Bonometti L."/>
            <person name="Westerberg I."/>
            <person name="Brannstrom I.O."/>
            <person name="Guillou S."/>
            <person name="Cros-Aarteil S."/>
            <person name="Calhoun S."/>
            <person name="Haridas S."/>
            <person name="Kuo A."/>
            <person name="Mondo S."/>
            <person name="Pangilinan J."/>
            <person name="Riley R."/>
            <person name="Labutti K."/>
            <person name="Andreopoulos B."/>
            <person name="Lipzen A."/>
            <person name="Chen C."/>
            <person name="Yanf M."/>
            <person name="Daum C."/>
            <person name="Ng V."/>
            <person name="Clum A."/>
            <person name="Ohm R."/>
            <person name="Martin F."/>
            <person name="Silar P."/>
            <person name="Natvig D."/>
            <person name="Lalanne C."/>
            <person name="Gautier V."/>
            <person name="Ament-Velasquez S.L."/>
            <person name="Kruys A."/>
            <person name="Hutchinson M.I."/>
            <person name="Powell A.J."/>
            <person name="Barry K."/>
            <person name="Miller A.N."/>
            <person name="Grigoriev I.V."/>
            <person name="Debuchy R."/>
            <person name="Gladieux P."/>
            <person name="Thoren M.H."/>
            <person name="Johannesson H."/>
        </authorList>
    </citation>
    <scope>NUCLEOTIDE SEQUENCE</scope>
    <source>
        <strain evidence="1">CBS 892.96</strain>
    </source>
</reference>
<dbReference type="SUPFAM" id="SSF52047">
    <property type="entry name" value="RNI-like"/>
    <property type="match status" value="1"/>
</dbReference>
<organism evidence="1 2">
    <name type="scientific">Triangularia setosa</name>
    <dbReference type="NCBI Taxonomy" id="2587417"/>
    <lineage>
        <taxon>Eukaryota</taxon>
        <taxon>Fungi</taxon>
        <taxon>Dikarya</taxon>
        <taxon>Ascomycota</taxon>
        <taxon>Pezizomycotina</taxon>
        <taxon>Sordariomycetes</taxon>
        <taxon>Sordariomycetidae</taxon>
        <taxon>Sordariales</taxon>
        <taxon>Podosporaceae</taxon>
        <taxon>Triangularia</taxon>
    </lineage>
</organism>
<gene>
    <name evidence="1" type="ORF">QBC36DRAFT_341424</name>
</gene>
<protein>
    <recommendedName>
        <fullName evidence="3">F-box domain-containing protein</fullName>
    </recommendedName>
</protein>
<reference evidence="1" key="1">
    <citation type="journal article" date="2023" name="Mol. Phylogenet. Evol.">
        <title>Genome-scale phylogeny and comparative genomics of the fungal order Sordariales.</title>
        <authorList>
            <person name="Hensen N."/>
            <person name="Bonometti L."/>
            <person name="Westerberg I."/>
            <person name="Brannstrom I.O."/>
            <person name="Guillou S."/>
            <person name="Cros-Aarteil S."/>
            <person name="Calhoun S."/>
            <person name="Haridas S."/>
            <person name="Kuo A."/>
            <person name="Mondo S."/>
            <person name="Pangilinan J."/>
            <person name="Riley R."/>
            <person name="LaButti K."/>
            <person name="Andreopoulos B."/>
            <person name="Lipzen A."/>
            <person name="Chen C."/>
            <person name="Yan M."/>
            <person name="Daum C."/>
            <person name="Ng V."/>
            <person name="Clum A."/>
            <person name="Steindorff A."/>
            <person name="Ohm R.A."/>
            <person name="Martin F."/>
            <person name="Silar P."/>
            <person name="Natvig D.O."/>
            <person name="Lalanne C."/>
            <person name="Gautier V."/>
            <person name="Ament-Velasquez S.L."/>
            <person name="Kruys A."/>
            <person name="Hutchinson M.I."/>
            <person name="Powell A.J."/>
            <person name="Barry K."/>
            <person name="Miller A.N."/>
            <person name="Grigoriev I.V."/>
            <person name="Debuchy R."/>
            <person name="Gladieux P."/>
            <person name="Hiltunen Thoren M."/>
            <person name="Johannesson H."/>
        </authorList>
    </citation>
    <scope>NUCLEOTIDE SEQUENCE</scope>
    <source>
        <strain evidence="1">CBS 892.96</strain>
    </source>
</reference>
<dbReference type="AlphaFoldDB" id="A0AAN7A372"/>
<name>A0AAN7A372_9PEZI</name>
<sequence length="514" mass="58872">MILGQQSPLHSHLVACCDDVLRLIFDHLAGPDLHTICLVHPYLRNVAQPYLYTTIRFKTWVDRDKDWKRETPKTHPISPLLRTLVKKPELVDYVRTIHCDGKLYYNGFYRGQSPRMVISDIDLDVLVPFVEERWGQAPSRDSWIDKLRQGSMDAYLALLLTLVSHLRSLHLGPDFEIESHMMGLILRSGLCGTGPMSFTGQDGILQHLKSVSLCRFADLVREWTFDRNTPNMLPFFYLPSLRHLEVSMDNPGPDPSLPLPWPTAKLPSATTITSLRLKDFREAHLGQLLVITPNLTTLWLDLEFVRDYENGCNTPIFDLDIIMRALLQVRNTLTELNIYAYVGGAPWPYCQCPEPPQVLGAPPTTFASFDQLKTLAIPLAFLNGLRAPAEQRSSWNCCLPRNLEVLALRQELLVEYGDLYDEYEPWEEVAQMRTVRFWLSTVTETHPKLRRLLIQEDGGGPLHPDTEGLREDDKELYFVKLDIENLARWAGIHLEWSVDELAFSAVDMELLDSV</sequence>
<keyword evidence="2" id="KW-1185">Reference proteome</keyword>
<accession>A0AAN7A372</accession>
<evidence type="ECO:0000313" key="2">
    <source>
        <dbReference type="Proteomes" id="UP001302321"/>
    </source>
</evidence>
<dbReference type="EMBL" id="MU866820">
    <property type="protein sequence ID" value="KAK4170707.1"/>
    <property type="molecule type" value="Genomic_DNA"/>
</dbReference>
<evidence type="ECO:0000313" key="1">
    <source>
        <dbReference type="EMBL" id="KAK4170707.1"/>
    </source>
</evidence>